<keyword evidence="2" id="KW-0732">Signal</keyword>
<evidence type="ECO:0000313" key="4">
    <source>
        <dbReference type="WBParaSite" id="Pan_g2126.t1"/>
    </source>
</evidence>
<dbReference type="SUPFAM" id="SSF49870">
    <property type="entry name" value="Osmotin, thaumatin-like protein"/>
    <property type="match status" value="1"/>
</dbReference>
<feature type="disulfide bond" evidence="1">
    <location>
        <begin position="152"/>
        <end position="217"/>
    </location>
</feature>
<evidence type="ECO:0000256" key="2">
    <source>
        <dbReference type="SAM" id="SignalP"/>
    </source>
</evidence>
<dbReference type="WBParaSite" id="Pan_g2126.t1">
    <property type="protein sequence ID" value="Pan_g2126.t1"/>
    <property type="gene ID" value="Pan_g2126"/>
</dbReference>
<feature type="disulfide bond" evidence="1">
    <location>
        <begin position="160"/>
        <end position="175"/>
    </location>
</feature>
<dbReference type="PIRSF" id="PIRSF002703">
    <property type="entry name" value="Thaumatin"/>
    <property type="match status" value="1"/>
</dbReference>
<dbReference type="InterPro" id="IPR001938">
    <property type="entry name" value="Thaumatin"/>
</dbReference>
<dbReference type="PANTHER" id="PTHR31013:SF12">
    <property type="entry name" value="PATHOGENESIS-RELATED PROTEIN 5-LIKE"/>
    <property type="match status" value="1"/>
</dbReference>
<keyword evidence="3" id="KW-1185">Reference proteome</keyword>
<reference evidence="4" key="2">
    <citation type="submission" date="2020-10" db="UniProtKB">
        <authorList>
            <consortium name="WormBaseParasite"/>
        </authorList>
    </citation>
    <scope>IDENTIFICATION</scope>
</reference>
<dbReference type="PRINTS" id="PR00347">
    <property type="entry name" value="THAUMATIN"/>
</dbReference>
<proteinExistence type="predicted"/>
<name>A0A7E4VJH0_PANRE</name>
<feature type="signal peptide" evidence="2">
    <location>
        <begin position="1"/>
        <end position="17"/>
    </location>
</feature>
<dbReference type="FunFam" id="2.60.110.10:FF:000004">
    <property type="entry name" value="THAUMATIN-LIKE PROTEIN 1"/>
    <property type="match status" value="1"/>
</dbReference>
<reference evidence="3" key="1">
    <citation type="journal article" date="2013" name="Genetics">
        <title>The draft genome and transcriptome of Panagrellus redivivus are shaped by the harsh demands of a free-living lifestyle.</title>
        <authorList>
            <person name="Srinivasan J."/>
            <person name="Dillman A.R."/>
            <person name="Macchietto M.G."/>
            <person name="Heikkinen L."/>
            <person name="Lakso M."/>
            <person name="Fracchia K.M."/>
            <person name="Antoshechkin I."/>
            <person name="Mortazavi A."/>
            <person name="Wong G."/>
            <person name="Sternberg P.W."/>
        </authorList>
    </citation>
    <scope>NUCLEOTIDE SEQUENCE [LARGE SCALE GENOMIC DNA]</scope>
    <source>
        <strain evidence="3">MT8872</strain>
    </source>
</reference>
<feature type="disulfide bond" evidence="1">
    <location>
        <begin position="190"/>
        <end position="200"/>
    </location>
</feature>
<dbReference type="PANTHER" id="PTHR31013">
    <property type="entry name" value="THAUMATIN FAMILY PROTEIN-RELATED"/>
    <property type="match status" value="1"/>
</dbReference>
<feature type="chain" id="PRO_5028858028" evidence="2">
    <location>
        <begin position="18"/>
        <end position="250"/>
    </location>
</feature>
<feature type="disulfide bond" evidence="1">
    <location>
        <begin position="26"/>
        <end position="250"/>
    </location>
</feature>
<keyword evidence="1" id="KW-1015">Disulfide bond</keyword>
<feature type="disulfide bond" evidence="1">
    <location>
        <begin position="83"/>
        <end position="89"/>
    </location>
</feature>
<dbReference type="Pfam" id="PF00314">
    <property type="entry name" value="Thaumatin"/>
    <property type="match status" value="1"/>
</dbReference>
<dbReference type="Gene3D" id="2.60.110.10">
    <property type="entry name" value="Thaumatin"/>
    <property type="match status" value="1"/>
</dbReference>
<feature type="disulfide bond" evidence="1">
    <location>
        <begin position="179"/>
        <end position="189"/>
    </location>
</feature>
<sequence>MLKLTLALLLAVQYAAAVKFTLYNNCGGPIWPGILGSTIPEGGGFRLEHGQSHDVYVPDRWQAGRFWTRTWCDDQFNCATGFCGNKLQCSGAGGRPPASLAEFTLYAQNAGNQDFYDVSLVDGWNVEVLIEPVGGTFQSNGGQYDCKTIGQCNANINDRCPDELKVWASGTVAGCDSACTRWPDNDFYCCRNAHGTPQTCKSSDWPKDYAKIFKDTCPDDYSYAYDDKKSTFTCRGSNGRLSPDYKITFC</sequence>
<organism evidence="3 4">
    <name type="scientific">Panagrellus redivivus</name>
    <name type="common">Microworm</name>
    <dbReference type="NCBI Taxonomy" id="6233"/>
    <lineage>
        <taxon>Eukaryota</taxon>
        <taxon>Metazoa</taxon>
        <taxon>Ecdysozoa</taxon>
        <taxon>Nematoda</taxon>
        <taxon>Chromadorea</taxon>
        <taxon>Rhabditida</taxon>
        <taxon>Tylenchina</taxon>
        <taxon>Panagrolaimomorpha</taxon>
        <taxon>Panagrolaimoidea</taxon>
        <taxon>Panagrolaimidae</taxon>
        <taxon>Panagrellus</taxon>
    </lineage>
</organism>
<evidence type="ECO:0000256" key="1">
    <source>
        <dbReference type="PIRSR" id="PIRSR002703-1"/>
    </source>
</evidence>
<dbReference type="PROSITE" id="PS51367">
    <property type="entry name" value="THAUMATIN_2"/>
    <property type="match status" value="1"/>
</dbReference>
<feature type="disulfide bond" evidence="1">
    <location>
        <begin position="146"/>
        <end position="234"/>
    </location>
</feature>
<protein>
    <submittedName>
        <fullName evidence="4">Thaumatin-like protein</fullName>
    </submittedName>
</protein>
<dbReference type="InterPro" id="IPR037176">
    <property type="entry name" value="Osmotin/thaumatin-like_sf"/>
</dbReference>
<dbReference type="CDD" id="cd09218">
    <property type="entry name" value="TLP-PA"/>
    <property type="match status" value="1"/>
</dbReference>
<evidence type="ECO:0000313" key="3">
    <source>
        <dbReference type="Proteomes" id="UP000492821"/>
    </source>
</evidence>
<accession>A0A7E4VJH0</accession>
<feature type="disulfide bond" evidence="1">
    <location>
        <begin position="72"/>
        <end position="78"/>
    </location>
</feature>
<dbReference type="AlphaFoldDB" id="A0A7E4VJH0"/>
<dbReference type="Proteomes" id="UP000492821">
    <property type="component" value="Unassembled WGS sequence"/>
</dbReference>
<dbReference type="SMART" id="SM00205">
    <property type="entry name" value="THN"/>
    <property type="match status" value="1"/>
</dbReference>